<evidence type="ECO:0000313" key="1">
    <source>
        <dbReference type="Proteomes" id="UP000887565"/>
    </source>
</evidence>
<name>A0A915JIN5_ROMCU</name>
<accession>A0A915JIN5</accession>
<organism evidence="1 2">
    <name type="scientific">Romanomermis culicivorax</name>
    <name type="common">Nematode worm</name>
    <dbReference type="NCBI Taxonomy" id="13658"/>
    <lineage>
        <taxon>Eukaryota</taxon>
        <taxon>Metazoa</taxon>
        <taxon>Ecdysozoa</taxon>
        <taxon>Nematoda</taxon>
        <taxon>Enoplea</taxon>
        <taxon>Dorylaimia</taxon>
        <taxon>Mermithida</taxon>
        <taxon>Mermithoidea</taxon>
        <taxon>Mermithidae</taxon>
        <taxon>Romanomermis</taxon>
    </lineage>
</organism>
<dbReference type="WBParaSite" id="nRc.2.0.1.t25942-RA">
    <property type="protein sequence ID" value="nRc.2.0.1.t25942-RA"/>
    <property type="gene ID" value="nRc.2.0.1.g25942"/>
</dbReference>
<protein>
    <submittedName>
        <fullName evidence="2">Uncharacterized protein</fullName>
    </submittedName>
</protein>
<keyword evidence="1" id="KW-1185">Reference proteome</keyword>
<evidence type="ECO:0000313" key="2">
    <source>
        <dbReference type="WBParaSite" id="nRc.2.0.1.t25942-RA"/>
    </source>
</evidence>
<sequence>MYLCDDENISGIATVINYVGEMQQFPSTTGTSHSQEVVICFSNPREGDGNKGCSFNVKLYDQISSLELVNVVRNVELELAIQALIKVEFQTSLNANCVKSLDSNNISICANDPQLTQQMIHFLLEIQSFTYFGENCLINNPYQKQNVINLQGTKRKCIMI</sequence>
<dbReference type="AlphaFoldDB" id="A0A915JIN5"/>
<dbReference type="Proteomes" id="UP000887565">
    <property type="component" value="Unplaced"/>
</dbReference>
<reference evidence="2" key="1">
    <citation type="submission" date="2022-11" db="UniProtKB">
        <authorList>
            <consortium name="WormBaseParasite"/>
        </authorList>
    </citation>
    <scope>IDENTIFICATION</scope>
</reference>
<proteinExistence type="predicted"/>